<keyword evidence="2" id="KW-1185">Reference proteome</keyword>
<dbReference type="EMBL" id="CM020618">
    <property type="protein sequence ID" value="KAK1859815.1"/>
    <property type="molecule type" value="Genomic_DNA"/>
</dbReference>
<evidence type="ECO:0000313" key="1">
    <source>
        <dbReference type="EMBL" id="KAK1859815.1"/>
    </source>
</evidence>
<dbReference type="Proteomes" id="UP000798662">
    <property type="component" value="Chromosome 1"/>
</dbReference>
<reference evidence="1" key="1">
    <citation type="submission" date="2019-11" db="EMBL/GenBank/DDBJ databases">
        <title>Nori genome reveals adaptations in red seaweeds to the harsh intertidal environment.</title>
        <authorList>
            <person name="Wang D."/>
            <person name="Mao Y."/>
        </authorList>
    </citation>
    <scope>NUCLEOTIDE SEQUENCE</scope>
    <source>
        <tissue evidence="1">Gametophyte</tissue>
    </source>
</reference>
<protein>
    <submittedName>
        <fullName evidence="1">Uncharacterized protein</fullName>
    </submittedName>
</protein>
<proteinExistence type="predicted"/>
<sequence length="205" mass="20549">MGWAGYGVTGAASIYLIGMTGAGKTTVARSLAAALRYRPVDVDELIEAVAGEPIPAIFAADGEEGFRALETEVLGSVAAFVKCVVATGGGVVVRRENWGALHAGVVVWLDVPVAELAGRVGGDPGRPLVAAAADKPGGVQGVLTDMLTARGDAYAQADVRVRAGGGQTPEEVALAVAEALLTFIADNPPRFGGKDAAAPTAAKGG</sequence>
<gene>
    <name evidence="1" type="ORF">I4F81_002409</name>
</gene>
<evidence type="ECO:0000313" key="2">
    <source>
        <dbReference type="Proteomes" id="UP000798662"/>
    </source>
</evidence>
<organism evidence="1 2">
    <name type="scientific">Pyropia yezoensis</name>
    <name type="common">Susabi-nori</name>
    <name type="synonym">Porphyra yezoensis</name>
    <dbReference type="NCBI Taxonomy" id="2788"/>
    <lineage>
        <taxon>Eukaryota</taxon>
        <taxon>Rhodophyta</taxon>
        <taxon>Bangiophyceae</taxon>
        <taxon>Bangiales</taxon>
        <taxon>Bangiaceae</taxon>
        <taxon>Pyropia</taxon>
    </lineage>
</organism>
<comment type="caution">
    <text evidence="1">The sequence shown here is derived from an EMBL/GenBank/DDBJ whole genome shotgun (WGS) entry which is preliminary data.</text>
</comment>
<name>A0ACC3BP98_PYRYE</name>
<accession>A0ACC3BP98</accession>